<reference evidence="1 2" key="1">
    <citation type="journal article" date="2014" name="J. Biotechnol.">
        <title>Complete genome sequence of the actinobacterium Amycolatopsis japonica MG417-CF17(T) (=DSM 44213T) producing (S,S)-N,N'-ethylenediaminedisuccinic acid.</title>
        <authorList>
            <person name="Stegmann E."/>
            <person name="Albersmeier A."/>
            <person name="Spohn M."/>
            <person name="Gert H."/>
            <person name="Weber T."/>
            <person name="Wohlleben W."/>
            <person name="Kalinowski J."/>
            <person name="Ruckert C."/>
        </authorList>
    </citation>
    <scope>NUCLEOTIDE SEQUENCE [LARGE SCALE GENOMIC DNA]</scope>
    <source>
        <strain evidence="2">MG417-CF17 (DSM 44213)</strain>
    </source>
</reference>
<dbReference type="Proteomes" id="UP000028492">
    <property type="component" value="Chromosome"/>
</dbReference>
<evidence type="ECO:0000313" key="1">
    <source>
        <dbReference type="EMBL" id="AIG76470.1"/>
    </source>
</evidence>
<dbReference type="EMBL" id="CP008953">
    <property type="protein sequence ID" value="AIG76470.1"/>
    <property type="molecule type" value="Genomic_DNA"/>
</dbReference>
<dbReference type="AlphaFoldDB" id="A0A075V1M7"/>
<dbReference type="HOGENOM" id="CLU_119376_1_0_11"/>
<dbReference type="eggNOG" id="ENOG503443D">
    <property type="taxonomic scope" value="Bacteria"/>
</dbReference>
<proteinExistence type="predicted"/>
<dbReference type="RefSeq" id="WP_038513113.1">
    <property type="nucleotide sequence ID" value="NZ_CP008953.1"/>
</dbReference>
<evidence type="ECO:0000313" key="2">
    <source>
        <dbReference type="Proteomes" id="UP000028492"/>
    </source>
</evidence>
<organism evidence="1 2">
    <name type="scientific">Amycolatopsis japonica</name>
    <dbReference type="NCBI Taxonomy" id="208439"/>
    <lineage>
        <taxon>Bacteria</taxon>
        <taxon>Bacillati</taxon>
        <taxon>Actinomycetota</taxon>
        <taxon>Actinomycetes</taxon>
        <taxon>Pseudonocardiales</taxon>
        <taxon>Pseudonocardiaceae</taxon>
        <taxon>Amycolatopsis</taxon>
        <taxon>Amycolatopsis japonica group</taxon>
    </lineage>
</organism>
<gene>
    <name evidence="1" type="ORF">AJAP_18010</name>
</gene>
<name>A0A075V1M7_9PSEU</name>
<protein>
    <submittedName>
        <fullName evidence="1">Uncharacterized protein</fullName>
    </submittedName>
</protein>
<dbReference type="KEGG" id="aja:AJAP_18010"/>
<sequence>MPLDEQQTWALLRELDEPGHWEVPHDFDGPAARARFERLAERLERLFDCSCEVDRHIQDASHLGRIVIPADATAALDQVTVTVSNFGGLVAVTLGNPGSYDEDEEREFFPAQVRRQVEDELEALGYLPVSEHPLWTKYTGISGFDALYPPDRPPSWWDRFFDYL</sequence>
<accession>A0A075V1M7</accession>
<keyword evidence="2" id="KW-1185">Reference proteome</keyword>